<proteinExistence type="predicted"/>
<dbReference type="CTD" id="20318273"/>
<accession>A0A075A149</accession>
<dbReference type="AlphaFoldDB" id="A0A075A149"/>
<sequence length="204" mass="22789">MIHTKFNTTSTISIRRDKPGGDCLSKNTDTSLKAEDTINRHYISIGADDSSSEDRKKSSNCSTLSVPNCHATRRKLLKPRQGKSRGRGRVRTTDLPNGKLSHLALENKNTSRVYEGLVTQRKTSHLSPFNSFGRQISNSCPVSGLVPTRMSQNKPLLYSAGLKNNNKKEHEGWDTARLPKPRQGKSRDRGRVRTTDLSINKFAL</sequence>
<feature type="compositionally biased region" description="Polar residues" evidence="1">
    <location>
        <begin position="1"/>
        <end position="13"/>
    </location>
</feature>
<dbReference type="Proteomes" id="UP000054324">
    <property type="component" value="Unassembled WGS sequence"/>
</dbReference>
<organism evidence="2 3">
    <name type="scientific">Opisthorchis viverrini</name>
    <name type="common">Southeast Asian liver fluke</name>
    <dbReference type="NCBI Taxonomy" id="6198"/>
    <lineage>
        <taxon>Eukaryota</taxon>
        <taxon>Metazoa</taxon>
        <taxon>Spiralia</taxon>
        <taxon>Lophotrochozoa</taxon>
        <taxon>Platyhelminthes</taxon>
        <taxon>Trematoda</taxon>
        <taxon>Digenea</taxon>
        <taxon>Opisthorchiida</taxon>
        <taxon>Opisthorchiata</taxon>
        <taxon>Opisthorchiidae</taxon>
        <taxon>Opisthorchis</taxon>
    </lineage>
</organism>
<gene>
    <name evidence="2" type="ORF">T265_04087</name>
</gene>
<dbReference type="OrthoDB" id="329563at2759"/>
<dbReference type="KEGG" id="ovi:T265_04087"/>
<feature type="region of interest" description="Disordered" evidence="1">
    <location>
        <begin position="166"/>
        <end position="195"/>
    </location>
</feature>
<dbReference type="EMBL" id="KL596682">
    <property type="protein sequence ID" value="KER29240.1"/>
    <property type="molecule type" value="Genomic_DNA"/>
</dbReference>
<dbReference type="RefSeq" id="XP_009166997.1">
    <property type="nucleotide sequence ID" value="XM_009168733.1"/>
</dbReference>
<feature type="region of interest" description="Disordered" evidence="1">
    <location>
        <begin position="73"/>
        <end position="95"/>
    </location>
</feature>
<dbReference type="GeneID" id="20318273"/>
<reference evidence="2 3" key="1">
    <citation type="submission" date="2013-11" db="EMBL/GenBank/DDBJ databases">
        <title>Opisthorchis viverrini - life in the bile duct.</title>
        <authorList>
            <person name="Young N.D."/>
            <person name="Nagarajan N."/>
            <person name="Lin S.J."/>
            <person name="Korhonen P.K."/>
            <person name="Jex A.R."/>
            <person name="Hall R.S."/>
            <person name="Safavi-Hemami H."/>
            <person name="Kaewkong W."/>
            <person name="Bertrand D."/>
            <person name="Gao S."/>
            <person name="Seet Q."/>
            <person name="Wongkham S."/>
            <person name="Teh B.T."/>
            <person name="Wongkham C."/>
            <person name="Intapan P.M."/>
            <person name="Maleewong W."/>
            <person name="Yang X."/>
            <person name="Hu M."/>
            <person name="Wang Z."/>
            <person name="Hofmann A."/>
            <person name="Sternberg P.W."/>
            <person name="Tan P."/>
            <person name="Wang J."/>
            <person name="Gasser R.B."/>
        </authorList>
    </citation>
    <scope>NUCLEOTIDE SEQUENCE [LARGE SCALE GENOMIC DNA]</scope>
</reference>
<feature type="compositionally biased region" description="Basic residues" evidence="1">
    <location>
        <begin position="73"/>
        <end position="90"/>
    </location>
</feature>
<evidence type="ECO:0000256" key="1">
    <source>
        <dbReference type="SAM" id="MobiDB-lite"/>
    </source>
</evidence>
<feature type="region of interest" description="Disordered" evidence="1">
    <location>
        <begin position="1"/>
        <end position="28"/>
    </location>
</feature>
<feature type="compositionally biased region" description="Basic and acidic residues" evidence="1">
    <location>
        <begin position="185"/>
        <end position="194"/>
    </location>
</feature>
<evidence type="ECO:0000313" key="3">
    <source>
        <dbReference type="Proteomes" id="UP000054324"/>
    </source>
</evidence>
<protein>
    <submittedName>
        <fullName evidence="2">Uncharacterized protein</fullName>
    </submittedName>
</protein>
<evidence type="ECO:0000313" key="2">
    <source>
        <dbReference type="EMBL" id="KER29240.1"/>
    </source>
</evidence>
<name>A0A075A149_OPIVI</name>
<keyword evidence="3" id="KW-1185">Reference proteome</keyword>